<accession>A0A5A7RA68</accession>
<reference evidence="2" key="1">
    <citation type="journal article" date="2019" name="Curr. Biol.">
        <title>Genome Sequence of Striga asiatica Provides Insight into the Evolution of Plant Parasitism.</title>
        <authorList>
            <person name="Yoshida S."/>
            <person name="Kim S."/>
            <person name="Wafula E.K."/>
            <person name="Tanskanen J."/>
            <person name="Kim Y.M."/>
            <person name="Honaas L."/>
            <person name="Yang Z."/>
            <person name="Spallek T."/>
            <person name="Conn C.E."/>
            <person name="Ichihashi Y."/>
            <person name="Cheong K."/>
            <person name="Cui S."/>
            <person name="Der J.P."/>
            <person name="Gundlach H."/>
            <person name="Jiao Y."/>
            <person name="Hori C."/>
            <person name="Ishida J.K."/>
            <person name="Kasahara H."/>
            <person name="Kiba T."/>
            <person name="Kim M.S."/>
            <person name="Koo N."/>
            <person name="Laohavisit A."/>
            <person name="Lee Y.H."/>
            <person name="Lumba S."/>
            <person name="McCourt P."/>
            <person name="Mortimer J.C."/>
            <person name="Mutuku J.M."/>
            <person name="Nomura T."/>
            <person name="Sasaki-Sekimoto Y."/>
            <person name="Seto Y."/>
            <person name="Wang Y."/>
            <person name="Wakatake T."/>
            <person name="Sakakibara H."/>
            <person name="Demura T."/>
            <person name="Yamaguchi S."/>
            <person name="Yoneyama K."/>
            <person name="Manabe R.I."/>
            <person name="Nelson D.C."/>
            <person name="Schulman A.H."/>
            <person name="Timko M.P."/>
            <person name="dePamphilis C.W."/>
            <person name="Choi D."/>
            <person name="Shirasu K."/>
        </authorList>
    </citation>
    <scope>NUCLEOTIDE SEQUENCE [LARGE SCALE GENOMIC DNA]</scope>
    <source>
        <strain evidence="2">cv. UVA1</strain>
    </source>
</reference>
<proteinExistence type="predicted"/>
<name>A0A5A7RA68_STRAF</name>
<organism evidence="1 2">
    <name type="scientific">Striga asiatica</name>
    <name type="common">Asiatic witchweed</name>
    <name type="synonym">Buchnera asiatica</name>
    <dbReference type="NCBI Taxonomy" id="4170"/>
    <lineage>
        <taxon>Eukaryota</taxon>
        <taxon>Viridiplantae</taxon>
        <taxon>Streptophyta</taxon>
        <taxon>Embryophyta</taxon>
        <taxon>Tracheophyta</taxon>
        <taxon>Spermatophyta</taxon>
        <taxon>Magnoliopsida</taxon>
        <taxon>eudicotyledons</taxon>
        <taxon>Gunneridae</taxon>
        <taxon>Pentapetalae</taxon>
        <taxon>asterids</taxon>
        <taxon>lamiids</taxon>
        <taxon>Lamiales</taxon>
        <taxon>Orobanchaceae</taxon>
        <taxon>Buchnereae</taxon>
        <taxon>Striga</taxon>
    </lineage>
</organism>
<dbReference type="EMBL" id="BKCP01011070">
    <property type="protein sequence ID" value="GER54352.1"/>
    <property type="molecule type" value="Genomic_DNA"/>
</dbReference>
<evidence type="ECO:0000313" key="1">
    <source>
        <dbReference type="EMBL" id="GER54352.1"/>
    </source>
</evidence>
<evidence type="ECO:0000313" key="2">
    <source>
        <dbReference type="Proteomes" id="UP000325081"/>
    </source>
</evidence>
<comment type="caution">
    <text evidence="1">The sequence shown here is derived from an EMBL/GenBank/DDBJ whole genome shotgun (WGS) entry which is preliminary data.</text>
</comment>
<keyword evidence="2" id="KW-1185">Reference proteome</keyword>
<dbReference type="Proteomes" id="UP000325081">
    <property type="component" value="Unassembled WGS sequence"/>
</dbReference>
<gene>
    <name evidence="1" type="ORF">STAS_31921</name>
</gene>
<sequence length="149" mass="16429">MQTYLGGKVLEDSSHVNRRAGAHPLRVPPLLQVPADPADRKLETGFHGAGNRFLFRAAALPPAGSLLHFSSSGFHFLLLCKALTATEQRDLGVDQKLRFLNGINAVGGLNTRRVKRMGWKMGKRMKFRALDLKLSTVRKGLAPIRVVFS</sequence>
<protein>
    <submittedName>
        <fullName evidence="1">3-oxoacyl-[acyl-carrier-protein] synthase 3</fullName>
    </submittedName>
</protein>
<dbReference type="AlphaFoldDB" id="A0A5A7RA68"/>